<dbReference type="CDD" id="cd00995">
    <property type="entry name" value="PBP2_NikA_DppA_OppA_like"/>
    <property type="match status" value="1"/>
</dbReference>
<accession>A0A7W3QLV5</accession>
<dbReference type="PROSITE" id="PS50011">
    <property type="entry name" value="PROTEIN_KINASE_DOM"/>
    <property type="match status" value="1"/>
</dbReference>
<dbReference type="RefSeq" id="WP_182844231.1">
    <property type="nucleotide sequence ID" value="NZ_JACJIA010000004.1"/>
</dbReference>
<dbReference type="GO" id="GO:0015833">
    <property type="term" value="P:peptide transport"/>
    <property type="evidence" value="ECO:0007669"/>
    <property type="project" value="TreeGrafter"/>
</dbReference>
<dbReference type="Gene3D" id="3.10.105.10">
    <property type="entry name" value="Dipeptide-binding Protein, Domain 3"/>
    <property type="match status" value="1"/>
</dbReference>
<dbReference type="InterPro" id="IPR000719">
    <property type="entry name" value="Prot_kinase_dom"/>
</dbReference>
<organism evidence="3 4">
    <name type="scientific">Actinomadura namibiensis</name>
    <dbReference type="NCBI Taxonomy" id="182080"/>
    <lineage>
        <taxon>Bacteria</taxon>
        <taxon>Bacillati</taxon>
        <taxon>Actinomycetota</taxon>
        <taxon>Actinomycetes</taxon>
        <taxon>Streptosporangiales</taxon>
        <taxon>Thermomonosporaceae</taxon>
        <taxon>Actinomadura</taxon>
    </lineage>
</organism>
<dbReference type="Gene3D" id="3.40.190.10">
    <property type="entry name" value="Periplasmic binding protein-like II"/>
    <property type="match status" value="1"/>
</dbReference>
<name>A0A7W3QLV5_ACTNM</name>
<dbReference type="InterPro" id="IPR011009">
    <property type="entry name" value="Kinase-like_dom_sf"/>
</dbReference>
<feature type="domain" description="Protein kinase" evidence="2">
    <location>
        <begin position="18"/>
        <end position="266"/>
    </location>
</feature>
<feature type="compositionally biased region" description="Pro residues" evidence="1">
    <location>
        <begin position="309"/>
        <end position="338"/>
    </location>
</feature>
<evidence type="ECO:0000313" key="3">
    <source>
        <dbReference type="EMBL" id="MBA8951929.1"/>
    </source>
</evidence>
<dbReference type="GO" id="GO:1904680">
    <property type="term" value="F:peptide transmembrane transporter activity"/>
    <property type="evidence" value="ECO:0007669"/>
    <property type="project" value="TreeGrafter"/>
</dbReference>
<reference evidence="3 4" key="1">
    <citation type="submission" date="2020-08" db="EMBL/GenBank/DDBJ databases">
        <title>Genomic Encyclopedia of Type Strains, Phase IV (KMG-IV): sequencing the most valuable type-strain genomes for metagenomic binning, comparative biology and taxonomic classification.</title>
        <authorList>
            <person name="Goeker M."/>
        </authorList>
    </citation>
    <scope>NUCLEOTIDE SEQUENCE [LARGE SCALE GENOMIC DNA]</scope>
    <source>
        <strain evidence="3 4">DSM 44197</strain>
    </source>
</reference>
<proteinExistence type="predicted"/>
<dbReference type="PANTHER" id="PTHR30290">
    <property type="entry name" value="PERIPLASMIC BINDING COMPONENT OF ABC TRANSPORTER"/>
    <property type="match status" value="1"/>
</dbReference>
<dbReference type="GO" id="GO:0005524">
    <property type="term" value="F:ATP binding"/>
    <property type="evidence" value="ECO:0007669"/>
    <property type="project" value="InterPro"/>
</dbReference>
<dbReference type="SMART" id="SM00220">
    <property type="entry name" value="S_TKc"/>
    <property type="match status" value="1"/>
</dbReference>
<dbReference type="Proteomes" id="UP000572680">
    <property type="component" value="Unassembled WGS sequence"/>
</dbReference>
<dbReference type="Pfam" id="PF00069">
    <property type="entry name" value="Pkinase"/>
    <property type="match status" value="1"/>
</dbReference>
<gene>
    <name evidence="3" type="ORF">HNR61_003569</name>
</gene>
<dbReference type="AlphaFoldDB" id="A0A7W3QLV5"/>
<dbReference type="PANTHER" id="PTHR30290:SF83">
    <property type="entry name" value="ABC TRANSPORTER SUBSTRATE-BINDING PROTEIN"/>
    <property type="match status" value="1"/>
</dbReference>
<dbReference type="InterPro" id="IPR039424">
    <property type="entry name" value="SBP_5"/>
</dbReference>
<evidence type="ECO:0000259" key="2">
    <source>
        <dbReference type="PROSITE" id="PS50011"/>
    </source>
</evidence>
<dbReference type="Pfam" id="PF00496">
    <property type="entry name" value="SBP_bac_5"/>
    <property type="match status" value="1"/>
</dbReference>
<dbReference type="Gene3D" id="3.30.200.20">
    <property type="entry name" value="Phosphorylase Kinase, domain 1"/>
    <property type="match status" value="1"/>
</dbReference>
<dbReference type="CDD" id="cd14014">
    <property type="entry name" value="STKc_PknB_like"/>
    <property type="match status" value="1"/>
</dbReference>
<protein>
    <submittedName>
        <fullName evidence="3">ABC-type transport system substrate-binding protein</fullName>
    </submittedName>
</protein>
<feature type="region of interest" description="Disordered" evidence="1">
    <location>
        <begin position="306"/>
        <end position="351"/>
    </location>
</feature>
<evidence type="ECO:0000256" key="1">
    <source>
        <dbReference type="SAM" id="MobiDB-lite"/>
    </source>
</evidence>
<comment type="caution">
    <text evidence="3">The sequence shown here is derived from an EMBL/GenBank/DDBJ whole genome shotgun (WGS) entry which is preliminary data.</text>
</comment>
<dbReference type="Gene3D" id="1.10.510.10">
    <property type="entry name" value="Transferase(Phosphotransferase) domain 1"/>
    <property type="match status" value="1"/>
</dbReference>
<dbReference type="SUPFAM" id="SSF53850">
    <property type="entry name" value="Periplasmic binding protein-like II"/>
    <property type="match status" value="1"/>
</dbReference>
<keyword evidence="4" id="KW-1185">Reference proteome</keyword>
<dbReference type="SUPFAM" id="SSF56112">
    <property type="entry name" value="Protein kinase-like (PK-like)"/>
    <property type="match status" value="1"/>
</dbReference>
<dbReference type="InterPro" id="IPR000914">
    <property type="entry name" value="SBP_5_dom"/>
</dbReference>
<dbReference type="EMBL" id="JACJIA010000004">
    <property type="protein sequence ID" value="MBA8951929.1"/>
    <property type="molecule type" value="Genomic_DNA"/>
</dbReference>
<dbReference type="InterPro" id="IPR008271">
    <property type="entry name" value="Ser/Thr_kinase_AS"/>
</dbReference>
<dbReference type="PROSITE" id="PS00108">
    <property type="entry name" value="PROTEIN_KINASE_ST"/>
    <property type="match status" value="1"/>
</dbReference>
<dbReference type="GO" id="GO:0004672">
    <property type="term" value="F:protein kinase activity"/>
    <property type="evidence" value="ECO:0007669"/>
    <property type="project" value="InterPro"/>
</dbReference>
<sequence>MPEVAPLRDGDPRRIGGYTLTGLLGEGGQGAVYLAEDEPGHPVAVKLLHARFSGDARARQRFAAELAVTRRVAPFCTARVLDADVDGDRPYIVSEYIDGPPLARVLAEHGPRSGAELDRLAIGTMTALTAIHEAGVAHRDLKPGNVLLAADGPRVIDFGIARALDATGTLSSTAVGTPAYMAPEQITGARVGPAADVFAWGTTMVTAATGRPAFGQDSIPAVMHRILHLPPDLGALPEPLRSVVAGCLDKDPARRPASQQVLLRLLGLAGSLPPASPQTPARPAVSLDRDGMLDRGVRAAATGAFAAPPTAPQAWPPPPPTAPAPPAFPQPQYPPPPNAQQTVPGGRGPRRRGVGVLVGAGGAAAVALVLAAGVALANLNGDGKEPPPPFDRAGGTLSMMANTPYDKGYLAPEHASGGTGTMLAKQLFTGLVEVTPQGALRNRLATALTPDATCANWKITIRDGTRFANGEPVDAEAFARGWGRAARNPSGMASFLMEDIRGYTEASAKKTDRLPGVRASGQTLDVALTGPSCEFPWRLADPLFFPAPRAAGAPDNESHHLRPIGNGPFRLASYTPGRSVELVRNDSWAFGRTRLDRVNVRLTDDSNAMTAAFRSGETDWASPADTAAGRTTGGMAGRVEYPVATTRMLVPLTARGPMKSRDARLAVSYALDRTTLASLVPGRPARGLVPPPVAGSGQPGACPSCDAPDPERAKMLAARAGLGQGTVVHLHTMTTGTQLPMAGQVETQLERVLGWRVELKTIKDFAYDKLRDQVTAKNASGLMIFAWRPDYPAGSALLGSLLGGDQIATGGNALNNYSGWRSGRFDGLLDRIRRTPDAAERARLTQEAEKVALDDMAIIPVVSGGGVALRSDRFTGLNPDVDGHPTLADAGRR</sequence>
<evidence type="ECO:0000313" key="4">
    <source>
        <dbReference type="Proteomes" id="UP000572680"/>
    </source>
</evidence>